<dbReference type="InterPro" id="IPR035892">
    <property type="entry name" value="C2_domain_sf"/>
</dbReference>
<protein>
    <recommendedName>
        <fullName evidence="1">C2 domain-containing protein</fullName>
    </recommendedName>
</protein>
<name>A0AAV1SBH9_9ROSI</name>
<evidence type="ECO:0000313" key="2">
    <source>
        <dbReference type="EMBL" id="CAK7347497.1"/>
    </source>
</evidence>
<dbReference type="InterPro" id="IPR000008">
    <property type="entry name" value="C2_dom"/>
</dbReference>
<dbReference type="SUPFAM" id="SSF49562">
    <property type="entry name" value="C2 domain (Calcium/lipid-binding domain, CaLB)"/>
    <property type="match status" value="1"/>
</dbReference>
<evidence type="ECO:0000259" key="1">
    <source>
        <dbReference type="PROSITE" id="PS50004"/>
    </source>
</evidence>
<dbReference type="Gene3D" id="2.60.40.150">
    <property type="entry name" value="C2 domain"/>
    <property type="match status" value="1"/>
</dbReference>
<dbReference type="AlphaFoldDB" id="A0AAV1SBH9"/>
<evidence type="ECO:0000313" key="3">
    <source>
        <dbReference type="Proteomes" id="UP001314170"/>
    </source>
</evidence>
<dbReference type="CDD" id="cd00030">
    <property type="entry name" value="C2"/>
    <property type="match status" value="1"/>
</dbReference>
<dbReference type="EMBL" id="CAWUPB010001173">
    <property type="protein sequence ID" value="CAK7347497.1"/>
    <property type="molecule type" value="Genomic_DNA"/>
</dbReference>
<dbReference type="InterPro" id="IPR052981">
    <property type="entry name" value="Ingression_C2_domain"/>
</dbReference>
<dbReference type="PANTHER" id="PTHR47052:SF5">
    <property type="entry name" value="EXTENSIN-LIKE"/>
    <property type="match status" value="1"/>
</dbReference>
<organism evidence="2 3">
    <name type="scientific">Dovyalis caffra</name>
    <dbReference type="NCBI Taxonomy" id="77055"/>
    <lineage>
        <taxon>Eukaryota</taxon>
        <taxon>Viridiplantae</taxon>
        <taxon>Streptophyta</taxon>
        <taxon>Embryophyta</taxon>
        <taxon>Tracheophyta</taxon>
        <taxon>Spermatophyta</taxon>
        <taxon>Magnoliopsida</taxon>
        <taxon>eudicotyledons</taxon>
        <taxon>Gunneridae</taxon>
        <taxon>Pentapetalae</taxon>
        <taxon>rosids</taxon>
        <taxon>fabids</taxon>
        <taxon>Malpighiales</taxon>
        <taxon>Salicaceae</taxon>
        <taxon>Flacourtieae</taxon>
        <taxon>Dovyalis</taxon>
    </lineage>
</organism>
<dbReference type="SMART" id="SM00239">
    <property type="entry name" value="C2"/>
    <property type="match status" value="1"/>
</dbReference>
<feature type="domain" description="C2" evidence="1">
    <location>
        <begin position="53"/>
        <end position="172"/>
    </location>
</feature>
<dbReference type="PANTHER" id="PTHR47052">
    <property type="entry name" value="CONSERVED SERINE PROLINE-RICH PROTEIN (AFU_ORTHOLOGUE AFUA_2G01790)"/>
    <property type="match status" value="1"/>
</dbReference>
<dbReference type="Pfam" id="PF00168">
    <property type="entry name" value="C2"/>
    <property type="match status" value="1"/>
</dbReference>
<dbReference type="Proteomes" id="UP001314170">
    <property type="component" value="Unassembled WGS sequence"/>
</dbReference>
<accession>A0AAV1SBH9</accession>
<comment type="caution">
    <text evidence="2">The sequence shown here is derived from an EMBL/GenBank/DDBJ whole genome shotgun (WGS) entry which is preliminary data.</text>
</comment>
<sequence length="314" mass="34433">MLVSLFDNKTSGLSLLFGSHEVDMLTSLSLQTFLSRRFTCSYKELANYVLIHCPTTSLIRIKAFMSICGIQALPLEVTVVACYNLEDKEWISRQDPYVSVEYGNTKYRTKTCTDGGRNPTFQEKFIFTLIEGLRELNVVVWNSHTLSADEHIGTGRIQLHKALSGGFDDVSWPIQSKTGRHSGEVRLILHYSNAEQHKAKMTPSGPKYATPSATLNQVLPYSSMSTAPATHYPATAAYSAASPYTGYPPNPVTYPLSLYLPTPPAGYPPQACAPAGYPPQAYPPPHQPLPCYPTGAISGVYPPPPSGIYPPPPY</sequence>
<dbReference type="PROSITE" id="PS50004">
    <property type="entry name" value="C2"/>
    <property type="match status" value="1"/>
</dbReference>
<keyword evidence="3" id="KW-1185">Reference proteome</keyword>
<gene>
    <name evidence="2" type="ORF">DCAF_LOCUS20184</name>
</gene>
<reference evidence="2 3" key="1">
    <citation type="submission" date="2024-01" db="EMBL/GenBank/DDBJ databases">
        <authorList>
            <person name="Waweru B."/>
        </authorList>
    </citation>
    <scope>NUCLEOTIDE SEQUENCE [LARGE SCALE GENOMIC DNA]</scope>
</reference>
<proteinExistence type="predicted"/>